<evidence type="ECO:0000313" key="13">
    <source>
        <dbReference type="Proteomes" id="UP000026249"/>
    </source>
</evidence>
<dbReference type="STRING" id="1454373.ACMU_14385"/>
<comment type="catalytic activity">
    <reaction evidence="1 10">
        <text>UDP-alpha-D-glucose = UDP-alpha-D-galactose</text>
        <dbReference type="Rhea" id="RHEA:22168"/>
        <dbReference type="ChEBI" id="CHEBI:58885"/>
        <dbReference type="ChEBI" id="CHEBI:66914"/>
        <dbReference type="EC" id="5.1.3.2"/>
    </reaction>
</comment>
<dbReference type="RefSeq" id="WP_035260070.1">
    <property type="nucleotide sequence ID" value="NZ_JFKE01000005.1"/>
</dbReference>
<dbReference type="GO" id="GO:0006012">
    <property type="term" value="P:galactose metabolic process"/>
    <property type="evidence" value="ECO:0007669"/>
    <property type="project" value="UniProtKB-UniPathway"/>
</dbReference>
<dbReference type="Gene3D" id="3.90.25.10">
    <property type="entry name" value="UDP-galactose 4-epimerase, domain 1"/>
    <property type="match status" value="1"/>
</dbReference>
<dbReference type="EC" id="5.1.3.2" evidence="5 10"/>
<keyword evidence="13" id="KW-1185">Reference proteome</keyword>
<evidence type="ECO:0000256" key="5">
    <source>
        <dbReference type="ARBA" id="ARBA00013189"/>
    </source>
</evidence>
<dbReference type="Pfam" id="PF01370">
    <property type="entry name" value="Epimerase"/>
    <property type="match status" value="1"/>
</dbReference>
<comment type="cofactor">
    <cofactor evidence="2 10">
        <name>NAD(+)</name>
        <dbReference type="ChEBI" id="CHEBI:57540"/>
    </cofactor>
</comment>
<name>A0A037ZJH2_9RHOB</name>
<dbReference type="SUPFAM" id="SSF51735">
    <property type="entry name" value="NAD(P)-binding Rossmann-fold domains"/>
    <property type="match status" value="1"/>
</dbReference>
<dbReference type="GO" id="GO:0003978">
    <property type="term" value="F:UDP-glucose 4-epimerase activity"/>
    <property type="evidence" value="ECO:0007669"/>
    <property type="project" value="UniProtKB-UniRule"/>
</dbReference>
<reference evidence="12 13" key="1">
    <citation type="submission" date="2014-03" db="EMBL/GenBank/DDBJ databases">
        <title>Draft Genome Sequence of Actibacterium mucosum KCTC 23349, a Marine Alphaproteobacterium with Complex Ionic Requirements Isolated from Mediterranean Seawater at Malvarrosa Beach, Valencia, Spain.</title>
        <authorList>
            <person name="Arahal D.R."/>
            <person name="Shao Z."/>
            <person name="Lai Q."/>
            <person name="Pujalte M.J."/>
        </authorList>
    </citation>
    <scope>NUCLEOTIDE SEQUENCE [LARGE SCALE GENOMIC DNA]</scope>
    <source>
        <strain evidence="12 13">KCTC 23349</strain>
    </source>
</reference>
<evidence type="ECO:0000256" key="4">
    <source>
        <dbReference type="ARBA" id="ARBA00007637"/>
    </source>
</evidence>
<evidence type="ECO:0000313" key="12">
    <source>
        <dbReference type="EMBL" id="KAJ54946.1"/>
    </source>
</evidence>
<evidence type="ECO:0000256" key="10">
    <source>
        <dbReference type="RuleBase" id="RU366046"/>
    </source>
</evidence>
<comment type="similarity">
    <text evidence="4 10">Belongs to the NAD(P)-dependent epimerase/dehydratase family.</text>
</comment>
<evidence type="ECO:0000256" key="3">
    <source>
        <dbReference type="ARBA" id="ARBA00004947"/>
    </source>
</evidence>
<dbReference type="Proteomes" id="UP000026249">
    <property type="component" value="Unassembled WGS sequence"/>
</dbReference>
<protein>
    <recommendedName>
        <fullName evidence="6 10">UDP-glucose 4-epimerase</fullName>
        <ecNumber evidence="5 10">5.1.3.2</ecNumber>
    </recommendedName>
</protein>
<sequence>MADAPILVTGGAGFIGSHACKALSLAGFLPVVIDNLCTGHGDSVKWGPFYELDVRNSLAVADVISRHDIRHVMHFAASAYVGESVRNPGKYYQNNIGGMQALLDACVTAKVENLIFSSSCATYGIPESQPIREDSPQNPINPYGRTKLIGEQMIRDYAHAYGIKYATLRYFNACGADPDGELAERHDPETHLLPLAMLAAAGLHDELQIFGTDYATQDGTCVRDYIHVDDLAHGHVAALQHLLDGGASLALNLGSGKGHSVLQVLEEIENVTGRKVPARFAARRPGDPPVLTADPSLAAEVLGFHTLHSSMAQIIRDAAPFFGLSKKEAQNA</sequence>
<dbReference type="Gene3D" id="3.40.50.720">
    <property type="entry name" value="NAD(P)-binding Rossmann-like Domain"/>
    <property type="match status" value="1"/>
</dbReference>
<keyword evidence="9 10" id="KW-0119">Carbohydrate metabolism</keyword>
<keyword evidence="7 10" id="KW-0520">NAD</keyword>
<evidence type="ECO:0000256" key="9">
    <source>
        <dbReference type="ARBA" id="ARBA00023277"/>
    </source>
</evidence>
<feature type="domain" description="NAD-dependent epimerase/dehydratase" evidence="11">
    <location>
        <begin position="6"/>
        <end position="254"/>
    </location>
</feature>
<dbReference type="InterPro" id="IPR036291">
    <property type="entry name" value="NAD(P)-bd_dom_sf"/>
</dbReference>
<evidence type="ECO:0000256" key="2">
    <source>
        <dbReference type="ARBA" id="ARBA00001911"/>
    </source>
</evidence>
<dbReference type="CDD" id="cd05247">
    <property type="entry name" value="UDP_G4E_1_SDR_e"/>
    <property type="match status" value="1"/>
</dbReference>
<dbReference type="InterPro" id="IPR005886">
    <property type="entry name" value="UDP_G4E"/>
</dbReference>
<dbReference type="EMBL" id="JFKE01000005">
    <property type="protein sequence ID" value="KAJ54946.1"/>
    <property type="molecule type" value="Genomic_DNA"/>
</dbReference>
<dbReference type="PANTHER" id="PTHR43725:SF53">
    <property type="entry name" value="UDP-ARABINOSE 4-EPIMERASE 1"/>
    <property type="match status" value="1"/>
</dbReference>
<accession>A0A037ZJH2</accession>
<comment type="caution">
    <text evidence="12">The sequence shown here is derived from an EMBL/GenBank/DDBJ whole genome shotgun (WGS) entry which is preliminary data.</text>
</comment>
<dbReference type="OrthoDB" id="9801785at2"/>
<evidence type="ECO:0000259" key="11">
    <source>
        <dbReference type="Pfam" id="PF01370"/>
    </source>
</evidence>
<evidence type="ECO:0000256" key="6">
    <source>
        <dbReference type="ARBA" id="ARBA00018569"/>
    </source>
</evidence>
<dbReference type="AlphaFoldDB" id="A0A037ZJH2"/>
<comment type="pathway">
    <text evidence="3 10">Carbohydrate metabolism; galactose metabolism.</text>
</comment>
<proteinExistence type="inferred from homology"/>
<dbReference type="UniPathway" id="UPA00214"/>
<organism evidence="12 13">
    <name type="scientific">Actibacterium mucosum KCTC 23349</name>
    <dbReference type="NCBI Taxonomy" id="1454373"/>
    <lineage>
        <taxon>Bacteria</taxon>
        <taxon>Pseudomonadati</taxon>
        <taxon>Pseudomonadota</taxon>
        <taxon>Alphaproteobacteria</taxon>
        <taxon>Rhodobacterales</taxon>
        <taxon>Roseobacteraceae</taxon>
        <taxon>Actibacterium</taxon>
    </lineage>
</organism>
<evidence type="ECO:0000256" key="8">
    <source>
        <dbReference type="ARBA" id="ARBA00023235"/>
    </source>
</evidence>
<dbReference type="InterPro" id="IPR001509">
    <property type="entry name" value="Epimerase_deHydtase"/>
</dbReference>
<evidence type="ECO:0000256" key="1">
    <source>
        <dbReference type="ARBA" id="ARBA00000083"/>
    </source>
</evidence>
<evidence type="ECO:0000256" key="7">
    <source>
        <dbReference type="ARBA" id="ARBA00023027"/>
    </source>
</evidence>
<comment type="subunit">
    <text evidence="10">Homodimer.</text>
</comment>
<dbReference type="NCBIfam" id="TIGR01179">
    <property type="entry name" value="galE"/>
    <property type="match status" value="1"/>
</dbReference>
<gene>
    <name evidence="12" type="ORF">ACMU_14385</name>
</gene>
<keyword evidence="8 10" id="KW-0413">Isomerase</keyword>
<dbReference type="PANTHER" id="PTHR43725">
    <property type="entry name" value="UDP-GLUCOSE 4-EPIMERASE"/>
    <property type="match status" value="1"/>
</dbReference>